<dbReference type="EMBL" id="JBHYPX010000071">
    <property type="protein sequence ID" value="MFE1355923.1"/>
    <property type="molecule type" value="Genomic_DNA"/>
</dbReference>
<accession>A0ABW6GTY0</accession>
<evidence type="ECO:0008006" key="3">
    <source>
        <dbReference type="Google" id="ProtNLM"/>
    </source>
</evidence>
<dbReference type="InterPro" id="IPR011856">
    <property type="entry name" value="tRNA_endonuc-like_dom_sf"/>
</dbReference>
<evidence type="ECO:0000313" key="1">
    <source>
        <dbReference type="EMBL" id="MFE1355923.1"/>
    </source>
</evidence>
<keyword evidence="2" id="KW-1185">Reference proteome</keyword>
<name>A0ABW6GTY0_9ACTN</name>
<sequence length="176" mass="19125">MSTADEEYLDKSPAAARMGKAAEHLVAAAAILATGGELNVSTSLVDDEGVDLVFHRRGSSATLAVQVKSRMSTGTQVQQGRLMANVRSQTFQPRPGLDMLFVAVDVEQGAVMTAWLVPSPRFADLVSPPNQLGRLRFSASMKPDAQDRWRPFRLTAAELPRRILARLAELEQPEPA</sequence>
<protein>
    <recommendedName>
        <fullName evidence="3">DUF4365 domain-containing protein</fullName>
    </recommendedName>
</protein>
<evidence type="ECO:0000313" key="2">
    <source>
        <dbReference type="Proteomes" id="UP001599542"/>
    </source>
</evidence>
<organism evidence="1 2">
    <name type="scientific">Kitasatospora phosalacinea</name>
    <dbReference type="NCBI Taxonomy" id="2065"/>
    <lineage>
        <taxon>Bacteria</taxon>
        <taxon>Bacillati</taxon>
        <taxon>Actinomycetota</taxon>
        <taxon>Actinomycetes</taxon>
        <taxon>Kitasatosporales</taxon>
        <taxon>Streptomycetaceae</taxon>
        <taxon>Kitasatospora</taxon>
    </lineage>
</organism>
<proteinExistence type="predicted"/>
<dbReference type="RefSeq" id="WP_380318578.1">
    <property type="nucleotide sequence ID" value="NZ_JBHYPW010000006.1"/>
</dbReference>
<dbReference type="Gene3D" id="3.40.1350.10">
    <property type="match status" value="1"/>
</dbReference>
<dbReference type="Proteomes" id="UP001599542">
    <property type="component" value="Unassembled WGS sequence"/>
</dbReference>
<reference evidence="1 2" key="1">
    <citation type="submission" date="2024-09" db="EMBL/GenBank/DDBJ databases">
        <title>The Natural Products Discovery Center: Release of the First 8490 Sequenced Strains for Exploring Actinobacteria Biosynthetic Diversity.</title>
        <authorList>
            <person name="Kalkreuter E."/>
            <person name="Kautsar S.A."/>
            <person name="Yang D."/>
            <person name="Bader C.D."/>
            <person name="Teijaro C.N."/>
            <person name="Fluegel L."/>
            <person name="Davis C.M."/>
            <person name="Simpson J.R."/>
            <person name="Lauterbach L."/>
            <person name="Steele A.D."/>
            <person name="Gui C."/>
            <person name="Meng S."/>
            <person name="Li G."/>
            <person name="Viehrig K."/>
            <person name="Ye F."/>
            <person name="Su P."/>
            <person name="Kiefer A.F."/>
            <person name="Nichols A."/>
            <person name="Cepeda A.J."/>
            <person name="Yan W."/>
            <person name="Fan B."/>
            <person name="Jiang Y."/>
            <person name="Adhikari A."/>
            <person name="Zheng C.-J."/>
            <person name="Schuster L."/>
            <person name="Cowan T.M."/>
            <person name="Smanski M.J."/>
            <person name="Chevrette M.G."/>
            <person name="De Carvalho L.P.S."/>
            <person name="Shen B."/>
        </authorList>
    </citation>
    <scope>NUCLEOTIDE SEQUENCE [LARGE SCALE GENOMIC DNA]</scope>
    <source>
        <strain evidence="1 2">NPDC058753</strain>
    </source>
</reference>
<comment type="caution">
    <text evidence="1">The sequence shown here is derived from an EMBL/GenBank/DDBJ whole genome shotgun (WGS) entry which is preliminary data.</text>
</comment>
<gene>
    <name evidence="1" type="ORF">ACFW6T_28495</name>
</gene>